<feature type="transmembrane region" description="Helical" evidence="1">
    <location>
        <begin position="7"/>
        <end position="26"/>
    </location>
</feature>
<dbReference type="STRING" id="1265861.BCAMP_05294"/>
<dbReference type="PANTHER" id="PTHR35335:SF1">
    <property type="entry name" value="UPF0716 PROTEIN FXSA"/>
    <property type="match status" value="1"/>
</dbReference>
<proteinExistence type="predicted"/>
<dbReference type="NCBIfam" id="NF008528">
    <property type="entry name" value="PRK11463.1-2"/>
    <property type="match status" value="1"/>
</dbReference>
<protein>
    <submittedName>
        <fullName evidence="2">Exclusion suppressor FxsA</fullName>
    </submittedName>
</protein>
<keyword evidence="1" id="KW-0472">Membrane</keyword>
<evidence type="ECO:0000313" key="3">
    <source>
        <dbReference type="Proteomes" id="UP000019243"/>
    </source>
</evidence>
<dbReference type="EMBL" id="AODH01000019">
    <property type="protein sequence ID" value="EUJ40344.1"/>
    <property type="molecule type" value="Genomic_DNA"/>
</dbReference>
<accession>W7CLH2</accession>
<name>W7CLH2_9LIST</name>
<dbReference type="RefSeq" id="WP_035314121.1">
    <property type="nucleotide sequence ID" value="NZ_AODH01000019.1"/>
</dbReference>
<dbReference type="GO" id="GO:0016020">
    <property type="term" value="C:membrane"/>
    <property type="evidence" value="ECO:0007669"/>
    <property type="project" value="InterPro"/>
</dbReference>
<feature type="transmembrane region" description="Helical" evidence="1">
    <location>
        <begin position="32"/>
        <end position="53"/>
    </location>
</feature>
<gene>
    <name evidence="2" type="primary">fxsA</name>
    <name evidence="2" type="ORF">BCAMP_05294</name>
</gene>
<sequence length="144" mass="16214">MKKLLKYWLGYCVIETIGYVIAGQYLPFSKIFLIEFISTVIGIVIIVRQWRSLQFFVKDIKKTTSVTSGLAQQLGVFIAGLLLIIPGLVTSVIGVLLLMPFVRSLIAPVIVARGTQVLTQKFTMHTATTQRQNTVKKETFDYKE</sequence>
<evidence type="ECO:0000313" key="2">
    <source>
        <dbReference type="EMBL" id="EUJ40344.1"/>
    </source>
</evidence>
<dbReference type="Pfam" id="PF04186">
    <property type="entry name" value="FxsA"/>
    <property type="match status" value="1"/>
</dbReference>
<keyword evidence="3" id="KW-1185">Reference proteome</keyword>
<feature type="transmembrane region" description="Helical" evidence="1">
    <location>
        <begin position="74"/>
        <end position="99"/>
    </location>
</feature>
<comment type="caution">
    <text evidence="2">The sequence shown here is derived from an EMBL/GenBank/DDBJ whole genome shotgun (WGS) entry which is preliminary data.</text>
</comment>
<keyword evidence="1" id="KW-1133">Transmembrane helix</keyword>
<dbReference type="Proteomes" id="UP000019243">
    <property type="component" value="Unassembled WGS sequence"/>
</dbReference>
<organism evidence="2 3">
    <name type="scientific">Brochothrix campestris FSL F6-1037</name>
    <dbReference type="NCBI Taxonomy" id="1265861"/>
    <lineage>
        <taxon>Bacteria</taxon>
        <taxon>Bacillati</taxon>
        <taxon>Bacillota</taxon>
        <taxon>Bacilli</taxon>
        <taxon>Bacillales</taxon>
        <taxon>Listeriaceae</taxon>
        <taxon>Brochothrix</taxon>
    </lineage>
</organism>
<evidence type="ECO:0000256" key="1">
    <source>
        <dbReference type="SAM" id="Phobius"/>
    </source>
</evidence>
<reference evidence="2 3" key="1">
    <citation type="submission" date="2012-12" db="EMBL/GenBank/DDBJ databases">
        <title>Novel taxa of Listeriaceae from agricultural environments in the United States.</title>
        <authorList>
            <person name="den Bakker H.C."/>
            <person name="Allred A."/>
            <person name="Warchocki S."/>
            <person name="Wright E.M."/>
            <person name="Burrell A."/>
            <person name="Nightingale K.K."/>
            <person name="Kephart D."/>
            <person name="Wiedmann M."/>
        </authorList>
    </citation>
    <scope>NUCLEOTIDE SEQUENCE [LARGE SCALE GENOMIC DNA]</scope>
    <source>
        <strain evidence="2 3">FSL F6-1037</strain>
    </source>
</reference>
<keyword evidence="1" id="KW-0812">Transmembrane</keyword>
<dbReference type="AlphaFoldDB" id="W7CLH2"/>
<dbReference type="InterPro" id="IPR007313">
    <property type="entry name" value="FxsA"/>
</dbReference>
<dbReference type="PANTHER" id="PTHR35335">
    <property type="entry name" value="UPF0716 PROTEIN FXSA"/>
    <property type="match status" value="1"/>
</dbReference>